<name>A0ABW1SVC5_9ACTN</name>
<reference evidence="6" key="1">
    <citation type="journal article" date="2019" name="Int. J. Syst. Evol. Microbiol.">
        <title>The Global Catalogue of Microorganisms (GCM) 10K type strain sequencing project: providing services to taxonomists for standard genome sequencing and annotation.</title>
        <authorList>
            <consortium name="The Broad Institute Genomics Platform"/>
            <consortium name="The Broad Institute Genome Sequencing Center for Infectious Disease"/>
            <person name="Wu L."/>
            <person name="Ma J."/>
        </authorList>
    </citation>
    <scope>NUCLEOTIDE SEQUENCE [LARGE SCALE GENOMIC DNA]</scope>
    <source>
        <strain evidence="6">CGMCC 4.7317</strain>
    </source>
</reference>
<dbReference type="InterPro" id="IPR000524">
    <property type="entry name" value="Tscrpt_reg_HTH_GntR"/>
</dbReference>
<evidence type="ECO:0000313" key="5">
    <source>
        <dbReference type="EMBL" id="MFC6236338.1"/>
    </source>
</evidence>
<dbReference type="Pfam" id="PF07729">
    <property type="entry name" value="FCD"/>
    <property type="match status" value="1"/>
</dbReference>
<dbReference type="Proteomes" id="UP001596138">
    <property type="component" value="Unassembled WGS sequence"/>
</dbReference>
<keyword evidence="2" id="KW-0238">DNA-binding</keyword>
<dbReference type="Pfam" id="PF00392">
    <property type="entry name" value="GntR"/>
    <property type="match status" value="1"/>
</dbReference>
<dbReference type="InterPro" id="IPR008920">
    <property type="entry name" value="TF_FadR/GntR_C"/>
</dbReference>
<sequence length="223" mass="24803">MVRQTSSLSRNVAPAQRLGARVYEQVKSQILSGYYAPGEWLPVDDLCRTFGVSRQPVMESMRRLSGDWLVQIVPQVGCRVAQYDQQALVDYIRTVGDLEGEVAALAATRRTSEQLEDLAAITRELQEVTSFGDETRQLTRDYHGLVLEMAHSEVLQQVCEQLWDLGDFAWGIILASGTPAPHADGEERDHITRLSAAIEAQDPELARSAAKEWLIADLAPSPR</sequence>
<proteinExistence type="predicted"/>
<evidence type="ECO:0000256" key="1">
    <source>
        <dbReference type="ARBA" id="ARBA00023015"/>
    </source>
</evidence>
<dbReference type="InterPro" id="IPR036388">
    <property type="entry name" value="WH-like_DNA-bd_sf"/>
</dbReference>
<dbReference type="Gene3D" id="1.10.10.10">
    <property type="entry name" value="Winged helix-like DNA-binding domain superfamily/Winged helix DNA-binding domain"/>
    <property type="match status" value="1"/>
</dbReference>
<dbReference type="Gene3D" id="1.20.120.530">
    <property type="entry name" value="GntR ligand-binding domain-like"/>
    <property type="match status" value="1"/>
</dbReference>
<evidence type="ECO:0000256" key="2">
    <source>
        <dbReference type="ARBA" id="ARBA00023125"/>
    </source>
</evidence>
<dbReference type="InterPro" id="IPR036390">
    <property type="entry name" value="WH_DNA-bd_sf"/>
</dbReference>
<dbReference type="SMART" id="SM00895">
    <property type="entry name" value="FCD"/>
    <property type="match status" value="1"/>
</dbReference>
<gene>
    <name evidence="5" type="ORF">ACFQGU_00490</name>
</gene>
<dbReference type="PROSITE" id="PS50949">
    <property type="entry name" value="HTH_GNTR"/>
    <property type="match status" value="1"/>
</dbReference>
<dbReference type="SUPFAM" id="SSF46785">
    <property type="entry name" value="Winged helix' DNA-binding domain"/>
    <property type="match status" value="1"/>
</dbReference>
<dbReference type="CDD" id="cd07377">
    <property type="entry name" value="WHTH_GntR"/>
    <property type="match status" value="1"/>
</dbReference>
<evidence type="ECO:0000313" key="6">
    <source>
        <dbReference type="Proteomes" id="UP001596138"/>
    </source>
</evidence>
<organism evidence="5 6">
    <name type="scientific">Longivirga aurantiaca</name>
    <dbReference type="NCBI Taxonomy" id="1837743"/>
    <lineage>
        <taxon>Bacteria</taxon>
        <taxon>Bacillati</taxon>
        <taxon>Actinomycetota</taxon>
        <taxon>Actinomycetes</taxon>
        <taxon>Sporichthyales</taxon>
        <taxon>Sporichthyaceae</taxon>
        <taxon>Longivirga</taxon>
    </lineage>
</organism>
<dbReference type="RefSeq" id="WP_386763385.1">
    <property type="nucleotide sequence ID" value="NZ_JBHSTI010000002.1"/>
</dbReference>
<dbReference type="EMBL" id="JBHSTI010000002">
    <property type="protein sequence ID" value="MFC6236338.1"/>
    <property type="molecule type" value="Genomic_DNA"/>
</dbReference>
<dbReference type="SMART" id="SM00345">
    <property type="entry name" value="HTH_GNTR"/>
    <property type="match status" value="1"/>
</dbReference>
<protein>
    <submittedName>
        <fullName evidence="5">GntR family transcriptional regulator</fullName>
    </submittedName>
</protein>
<feature type="domain" description="HTH gntR-type" evidence="4">
    <location>
        <begin position="16"/>
        <end position="83"/>
    </location>
</feature>
<evidence type="ECO:0000256" key="3">
    <source>
        <dbReference type="ARBA" id="ARBA00023163"/>
    </source>
</evidence>
<dbReference type="InterPro" id="IPR011711">
    <property type="entry name" value="GntR_C"/>
</dbReference>
<accession>A0ABW1SVC5</accession>
<dbReference type="PANTHER" id="PTHR43537:SF24">
    <property type="entry name" value="GLUCONATE OPERON TRANSCRIPTIONAL REPRESSOR"/>
    <property type="match status" value="1"/>
</dbReference>
<comment type="caution">
    <text evidence="5">The sequence shown here is derived from an EMBL/GenBank/DDBJ whole genome shotgun (WGS) entry which is preliminary data.</text>
</comment>
<evidence type="ECO:0000259" key="4">
    <source>
        <dbReference type="PROSITE" id="PS50949"/>
    </source>
</evidence>
<dbReference type="PANTHER" id="PTHR43537">
    <property type="entry name" value="TRANSCRIPTIONAL REGULATOR, GNTR FAMILY"/>
    <property type="match status" value="1"/>
</dbReference>
<keyword evidence="6" id="KW-1185">Reference proteome</keyword>
<dbReference type="SUPFAM" id="SSF48008">
    <property type="entry name" value="GntR ligand-binding domain-like"/>
    <property type="match status" value="1"/>
</dbReference>
<keyword evidence="1" id="KW-0805">Transcription regulation</keyword>
<keyword evidence="3" id="KW-0804">Transcription</keyword>